<evidence type="ECO:0000259" key="3">
    <source>
        <dbReference type="PROSITE" id="PS50157"/>
    </source>
</evidence>
<sequence>MTISKFHHHHLRGQDHLPGLDKLQGLDHLPGLDKLQGLDHLLGKGRPSAQDYHRGAKDGELSEGLDDLNRSRSLASSSDYKEITSSNFNSPLSSPPSSNSLLLLSSSVEAAVLESRKFERGSRHSSVLSSNPIISTSPSQSSGLNHQKKLSVINISSPLSSASSSSSSSTSSSTDSTSLTDSTSNQSINQTPITNKSLNLKKINSPTTPTQLTKHYSLNRFHSSPSFRRSFHYQRLHHRFPQSNSFNFISHHLSSKRDQNKHLGLFKCEKCYKVYRHPQCLIKHRWEHTSYWADASKLMLSKHQQVQLLEAAAILAAPSGSLPESRSLWPAAVSPSEAGLLGSDQVNLDTICSQQARKKSSRKNDDGHQRSNSLPNGFLEPFNKTTSLRISNTDHDSEMLDEGLHLSEYEDDDYDQDKVDQSDQDDDEHGTMFQMSLDGEDNLSLSSTQSKSDVQLDQSQNPNSIQPPIGYFQTRNPETKTTLENPSRPFMGRVPAMIAYKPTLKDHDRPIEFLYYPETFFKPMNPYADSKLRFEGKQLGINTGSEHNESTEEEVDDDDDDDDWSNKSARAREGNEVVGMEL</sequence>
<keyword evidence="1" id="KW-0479">Metal-binding</keyword>
<feature type="region of interest" description="Disordered" evidence="2">
    <location>
        <begin position="40"/>
        <end position="100"/>
    </location>
</feature>
<keyword evidence="1" id="KW-0863">Zinc-finger</keyword>
<feature type="compositionally biased region" description="Basic and acidic residues" evidence="2">
    <location>
        <begin position="51"/>
        <end position="60"/>
    </location>
</feature>
<organism evidence="4 5">
    <name type="scientific">Austropuccinia psidii MF-1</name>
    <dbReference type="NCBI Taxonomy" id="1389203"/>
    <lineage>
        <taxon>Eukaryota</taxon>
        <taxon>Fungi</taxon>
        <taxon>Dikarya</taxon>
        <taxon>Basidiomycota</taxon>
        <taxon>Pucciniomycotina</taxon>
        <taxon>Pucciniomycetes</taxon>
        <taxon>Pucciniales</taxon>
        <taxon>Sphaerophragmiaceae</taxon>
        <taxon>Austropuccinia</taxon>
    </lineage>
</organism>
<keyword evidence="5" id="KW-1185">Reference proteome</keyword>
<feature type="compositionally biased region" description="Low complexity" evidence="2">
    <location>
        <begin position="85"/>
        <end position="100"/>
    </location>
</feature>
<feature type="region of interest" description="Disordered" evidence="2">
    <location>
        <begin position="159"/>
        <end position="211"/>
    </location>
</feature>
<feature type="compositionally biased region" description="Polar residues" evidence="2">
    <location>
        <begin position="185"/>
        <end position="211"/>
    </location>
</feature>
<proteinExistence type="predicted"/>
<dbReference type="GO" id="GO:0008270">
    <property type="term" value="F:zinc ion binding"/>
    <property type="evidence" value="ECO:0007669"/>
    <property type="project" value="UniProtKB-KW"/>
</dbReference>
<protein>
    <recommendedName>
        <fullName evidence="3">C2H2-type domain-containing protein</fullName>
    </recommendedName>
</protein>
<feature type="domain" description="C2H2-type" evidence="3">
    <location>
        <begin position="266"/>
        <end position="293"/>
    </location>
</feature>
<dbReference type="Proteomes" id="UP000765509">
    <property type="component" value="Unassembled WGS sequence"/>
</dbReference>
<dbReference type="AlphaFoldDB" id="A0A9Q3D6C2"/>
<evidence type="ECO:0000256" key="2">
    <source>
        <dbReference type="SAM" id="MobiDB-lite"/>
    </source>
</evidence>
<gene>
    <name evidence="4" type="ORF">O181_037339</name>
</gene>
<dbReference type="PROSITE" id="PS00028">
    <property type="entry name" value="ZINC_FINGER_C2H2_1"/>
    <property type="match status" value="1"/>
</dbReference>
<reference evidence="4" key="1">
    <citation type="submission" date="2021-03" db="EMBL/GenBank/DDBJ databases">
        <title>Draft genome sequence of rust myrtle Austropuccinia psidii MF-1, a brazilian biotype.</title>
        <authorList>
            <person name="Quecine M.C."/>
            <person name="Pachon D.M.R."/>
            <person name="Bonatelli M.L."/>
            <person name="Correr F.H."/>
            <person name="Franceschini L.M."/>
            <person name="Leite T.F."/>
            <person name="Margarido G.R.A."/>
            <person name="Almeida C.A."/>
            <person name="Ferrarezi J.A."/>
            <person name="Labate C.A."/>
        </authorList>
    </citation>
    <scope>NUCLEOTIDE SEQUENCE</scope>
    <source>
        <strain evidence="4">MF-1</strain>
    </source>
</reference>
<accession>A0A9Q3D6C2</accession>
<dbReference type="InterPro" id="IPR013087">
    <property type="entry name" value="Znf_C2H2_type"/>
</dbReference>
<evidence type="ECO:0000256" key="1">
    <source>
        <dbReference type="PROSITE-ProRule" id="PRU00042"/>
    </source>
</evidence>
<feature type="region of interest" description="Disordered" evidence="2">
    <location>
        <begin position="540"/>
        <end position="582"/>
    </location>
</feature>
<feature type="compositionally biased region" description="Acidic residues" evidence="2">
    <location>
        <begin position="551"/>
        <end position="563"/>
    </location>
</feature>
<evidence type="ECO:0000313" key="5">
    <source>
        <dbReference type="Proteomes" id="UP000765509"/>
    </source>
</evidence>
<dbReference type="EMBL" id="AVOT02014284">
    <property type="protein sequence ID" value="MBW0497624.1"/>
    <property type="molecule type" value="Genomic_DNA"/>
</dbReference>
<dbReference type="PROSITE" id="PS50157">
    <property type="entry name" value="ZINC_FINGER_C2H2_2"/>
    <property type="match status" value="1"/>
</dbReference>
<feature type="compositionally biased region" description="Polar residues" evidence="2">
    <location>
        <begin position="473"/>
        <end position="485"/>
    </location>
</feature>
<feature type="compositionally biased region" description="Low complexity" evidence="2">
    <location>
        <begin position="159"/>
        <end position="184"/>
    </location>
</feature>
<feature type="region of interest" description="Disordered" evidence="2">
    <location>
        <begin position="410"/>
        <end position="488"/>
    </location>
</feature>
<name>A0A9Q3D6C2_9BASI</name>
<feature type="compositionally biased region" description="Polar residues" evidence="2">
    <location>
        <begin position="124"/>
        <end position="145"/>
    </location>
</feature>
<keyword evidence="1" id="KW-0862">Zinc</keyword>
<evidence type="ECO:0000313" key="4">
    <source>
        <dbReference type="EMBL" id="MBW0497624.1"/>
    </source>
</evidence>
<comment type="caution">
    <text evidence="4">The sequence shown here is derived from an EMBL/GenBank/DDBJ whole genome shotgun (WGS) entry which is preliminary data.</text>
</comment>
<feature type="region of interest" description="Disordered" evidence="2">
    <location>
        <begin position="355"/>
        <end position="383"/>
    </location>
</feature>
<dbReference type="OrthoDB" id="2152896at2759"/>
<feature type="region of interest" description="Disordered" evidence="2">
    <location>
        <begin position="116"/>
        <end position="146"/>
    </location>
</feature>
<feature type="compositionally biased region" description="Polar residues" evidence="2">
    <location>
        <begin position="443"/>
        <end position="466"/>
    </location>
</feature>